<keyword evidence="4" id="KW-0964">Secreted</keyword>
<keyword evidence="7" id="KW-0998">Cell outer membrane</keyword>
<dbReference type="Gene3D" id="2.160.20.10">
    <property type="entry name" value="Single-stranded right-handed beta-helix, Pectin lyase-like"/>
    <property type="match status" value="1"/>
</dbReference>
<keyword evidence="6" id="KW-0472">Membrane</keyword>
<evidence type="ECO:0000256" key="1">
    <source>
        <dbReference type="ARBA" id="ARBA00004196"/>
    </source>
</evidence>
<evidence type="ECO:0000256" key="9">
    <source>
        <dbReference type="SAM" id="SignalP"/>
    </source>
</evidence>
<dbReference type="InterPro" id="IPR012334">
    <property type="entry name" value="Pectin_lyas_fold"/>
</dbReference>
<proteinExistence type="predicted"/>
<dbReference type="GO" id="GO:0005576">
    <property type="term" value="C:extracellular region"/>
    <property type="evidence" value="ECO:0007669"/>
    <property type="project" value="UniProtKB-SubCell"/>
</dbReference>
<evidence type="ECO:0000313" key="11">
    <source>
        <dbReference type="EMBL" id="ACN15219.1"/>
    </source>
</evidence>
<dbReference type="HOGENOM" id="CLU_367889_0_0_7"/>
<keyword evidence="12" id="KW-1185">Reference proteome</keyword>
<evidence type="ECO:0000256" key="6">
    <source>
        <dbReference type="ARBA" id="ARBA00023136"/>
    </source>
</evidence>
<dbReference type="NCBIfam" id="TIGR01376">
    <property type="entry name" value="POMP_repeat"/>
    <property type="match status" value="1"/>
</dbReference>
<feature type="domain" description="Right handed beta helix" evidence="10">
    <location>
        <begin position="607"/>
        <end position="736"/>
    </location>
</feature>
<dbReference type="KEGG" id="dat:HRM2_21210"/>
<sequence length="830" mass="88706">MMTQEILKMNRLKKAAIPLILSIVFNVSPLFADSFSTAKIRREQIHKVNPAVVYVNQTIQAGSQDGSSWSTAYASLAEALSCDLTGKKEIWVAKGTYYPTREKDRNASFTLVPGISIFGGFQGSEVLRAQRNWNKNPTVLSGEIGDPTDMADNVYHVVTGADDAVMDGFTIQDGYAVLGPDDIDDSGCLVEVPEAAGSLENLRIVTNIKLSAGGGLLNVHAGTLTRNCKFYNNYAGKGGAVYNMVTRYWDPGDMDAEVTGEMPFFQNCIFENNHATERGGAVNNDFMTSSTFVSCVFANNSCSAKGGALYADMGSPVYLMNVLFCHNEAERGGALVADGSSSHRMVFTTFIGNMAYDIGAALYQGTYMGEQGDQRSFIGNEVHLYRSVLLSNISISSPSSISNWHDSRVTCDKESIVEYTDGTLAIADYLDEKTYITKSQEFGFHPHRKVDIEYWTEVFDCDENRLYTAYDYDTEAVAGTPGTIYVDGDALEGGDGTSWGTAYGDLNQALEHAVSGSQVWVAQGRYLPTGGTDRSAAFVMKKGVSIYGGFKGTESNLGQRDWQANVTVLSGNIGETDLRSDNVFHVVFGAPDSVLDGFVVQDGQADGDFYNSRGGGLLCEGGASPSILNCIFKDNKAMEGGAIACNEFSAPIMTNCFITGNMAQSGAGILFETGPDRQDLGAKISGTYFLNNTAEDRGGAVYIDYGACPTFTGCTISSNTSSGNGGGVYVDNNSSQLDGIKARFNSCIVTENTTGLRGGAFAVYEGMVIINDSIIKANSAVTGGGGIAVDFLGDYINENSTSVIESNTTTTGEPDIDDERIPGFGPSPGV</sequence>
<dbReference type="Proteomes" id="UP000000442">
    <property type="component" value="Chromosome"/>
</dbReference>
<evidence type="ECO:0000256" key="8">
    <source>
        <dbReference type="SAM" id="MobiDB-lite"/>
    </source>
</evidence>
<organism evidence="11 12">
    <name type="scientific">Desulforapulum autotrophicum (strain ATCC 43914 / DSM 3382 / VKM B-1955 / HRM2)</name>
    <name type="common">Desulfobacterium autotrophicum</name>
    <dbReference type="NCBI Taxonomy" id="177437"/>
    <lineage>
        <taxon>Bacteria</taxon>
        <taxon>Pseudomonadati</taxon>
        <taxon>Thermodesulfobacteriota</taxon>
        <taxon>Desulfobacteria</taxon>
        <taxon>Desulfobacterales</taxon>
        <taxon>Desulfobacteraceae</taxon>
        <taxon>Desulforapulum</taxon>
    </lineage>
</organism>
<evidence type="ECO:0000259" key="10">
    <source>
        <dbReference type="Pfam" id="PF13229"/>
    </source>
</evidence>
<accession>C0QDF5</accession>
<dbReference type="STRING" id="177437.HRM2_21210"/>
<dbReference type="RefSeq" id="WP_015903990.1">
    <property type="nucleotide sequence ID" value="NC_012108.1"/>
</dbReference>
<dbReference type="InterPro" id="IPR039448">
    <property type="entry name" value="Beta_helix"/>
</dbReference>
<dbReference type="eggNOG" id="COG3210">
    <property type="taxonomic scope" value="Bacteria"/>
</dbReference>
<feature type="signal peptide" evidence="9">
    <location>
        <begin position="1"/>
        <end position="32"/>
    </location>
</feature>
<feature type="chain" id="PRO_5002900535" evidence="9">
    <location>
        <begin position="33"/>
        <end position="830"/>
    </location>
</feature>
<dbReference type="InterPro" id="IPR003368">
    <property type="entry name" value="POMP_repeat"/>
</dbReference>
<dbReference type="PANTHER" id="PTHR11319">
    <property type="entry name" value="G PROTEIN-COUPLED RECEPTOR-RELATED"/>
    <property type="match status" value="1"/>
</dbReference>
<dbReference type="SUPFAM" id="SSF51126">
    <property type="entry name" value="Pectin lyase-like"/>
    <property type="match status" value="2"/>
</dbReference>
<evidence type="ECO:0000256" key="2">
    <source>
        <dbReference type="ARBA" id="ARBA00004442"/>
    </source>
</evidence>
<evidence type="ECO:0000256" key="4">
    <source>
        <dbReference type="ARBA" id="ARBA00022525"/>
    </source>
</evidence>
<evidence type="ECO:0000313" key="12">
    <source>
        <dbReference type="Proteomes" id="UP000000442"/>
    </source>
</evidence>
<dbReference type="Pfam" id="PF02415">
    <property type="entry name" value="Chlam_PMP"/>
    <property type="match status" value="2"/>
</dbReference>
<dbReference type="InterPro" id="IPR011050">
    <property type="entry name" value="Pectin_lyase_fold/virulence"/>
</dbReference>
<dbReference type="Pfam" id="PF13229">
    <property type="entry name" value="Beta_helix"/>
    <property type="match status" value="1"/>
</dbReference>
<name>C0QDF5_DESAH</name>
<dbReference type="OrthoDB" id="5410062at2"/>
<dbReference type="GO" id="GO:0009279">
    <property type="term" value="C:cell outer membrane"/>
    <property type="evidence" value="ECO:0007669"/>
    <property type="project" value="UniProtKB-SubCell"/>
</dbReference>
<evidence type="ECO:0000256" key="5">
    <source>
        <dbReference type="ARBA" id="ARBA00022729"/>
    </source>
</evidence>
<keyword evidence="5 9" id="KW-0732">Signal</keyword>
<feature type="region of interest" description="Disordered" evidence="8">
    <location>
        <begin position="805"/>
        <end position="830"/>
    </location>
</feature>
<evidence type="ECO:0000256" key="7">
    <source>
        <dbReference type="ARBA" id="ARBA00023237"/>
    </source>
</evidence>
<dbReference type="EMBL" id="CP001087">
    <property type="protein sequence ID" value="ACN15219.1"/>
    <property type="molecule type" value="Genomic_DNA"/>
</dbReference>
<comment type="subcellular location">
    <subcellularLocation>
        <location evidence="1">Cell envelope</location>
    </subcellularLocation>
    <subcellularLocation>
        <location evidence="2">Cell outer membrane</location>
    </subcellularLocation>
    <subcellularLocation>
        <location evidence="3">Secreted</location>
    </subcellularLocation>
</comment>
<reference evidence="11 12" key="1">
    <citation type="journal article" date="2009" name="Environ. Microbiol.">
        <title>Genome sequence of Desulfobacterium autotrophicum HRM2, a marine sulfate reducer oxidizing organic carbon completely to carbon dioxide.</title>
        <authorList>
            <person name="Strittmatter A.W."/>
            <person name="Liesegang H."/>
            <person name="Rabus R."/>
            <person name="Decker I."/>
            <person name="Amann J."/>
            <person name="Andres S."/>
            <person name="Henne A."/>
            <person name="Fricke W.F."/>
            <person name="Martinez-Arias R."/>
            <person name="Bartels D."/>
            <person name="Goesmann A."/>
            <person name="Krause L."/>
            <person name="Puehler A."/>
            <person name="Klenk H.P."/>
            <person name="Richter M."/>
            <person name="Schuler M."/>
            <person name="Gloeckner F.O."/>
            <person name="Meyerdierks A."/>
            <person name="Gottschalk G."/>
            <person name="Amann R."/>
        </authorList>
    </citation>
    <scope>NUCLEOTIDE SEQUENCE [LARGE SCALE GENOMIC DNA]</scope>
    <source>
        <strain evidence="12">ATCC 43914 / DSM 3382 / HRM2</strain>
    </source>
</reference>
<evidence type="ECO:0000256" key="3">
    <source>
        <dbReference type="ARBA" id="ARBA00004613"/>
    </source>
</evidence>
<gene>
    <name evidence="11" type="ordered locus">HRM2_21210</name>
</gene>
<dbReference type="PANTHER" id="PTHR11319:SF35">
    <property type="entry name" value="OUTER MEMBRANE PROTEIN PMPC-RELATED"/>
    <property type="match status" value="1"/>
</dbReference>
<dbReference type="AlphaFoldDB" id="C0QDF5"/>
<protein>
    <submittedName>
        <fullName evidence="11">Fibronectin type III domain protein</fullName>
    </submittedName>
</protein>